<evidence type="ECO:0000313" key="3">
    <source>
        <dbReference type="Proteomes" id="UP000016923"/>
    </source>
</evidence>
<keyword evidence="2" id="KW-0808">Transferase</keyword>
<reference evidence="2 3" key="1">
    <citation type="journal article" date="2013" name="BMC Genomics">
        <title>The genome and transcriptome of the pine saprophyte Ophiostoma piceae, and a comparison with the bark beetle-associated pine pathogen Grosmannia clavigera.</title>
        <authorList>
            <person name="Haridas S."/>
            <person name="Wang Y."/>
            <person name="Lim L."/>
            <person name="Massoumi Alamouti S."/>
            <person name="Jackman S."/>
            <person name="Docking R."/>
            <person name="Robertson G."/>
            <person name="Birol I."/>
            <person name="Bohlmann J."/>
            <person name="Breuil C."/>
        </authorList>
    </citation>
    <scope>NUCLEOTIDE SEQUENCE [LARGE SCALE GENOMIC DNA]</scope>
    <source>
        <strain evidence="2 3">UAMH 11346</strain>
    </source>
</reference>
<dbReference type="STRING" id="1262450.S3CTE7"/>
<protein>
    <submittedName>
        <fullName evidence="2">Thiosulfate sulfurtransferase</fullName>
    </submittedName>
</protein>
<dbReference type="OMA" id="YKRPYEG"/>
<accession>S3CTE7</accession>
<dbReference type="eggNOG" id="ENOG502RUGK">
    <property type="taxonomic scope" value="Eukaryota"/>
</dbReference>
<dbReference type="Proteomes" id="UP000016923">
    <property type="component" value="Unassembled WGS sequence"/>
</dbReference>
<dbReference type="PANTHER" id="PTHR44086">
    <property type="entry name" value="THIOSULFATE SULFURTRANSFERASE RDL2, MITOCHONDRIAL-RELATED"/>
    <property type="match status" value="1"/>
</dbReference>
<feature type="domain" description="Rhodanese" evidence="1">
    <location>
        <begin position="391"/>
        <end position="479"/>
    </location>
</feature>
<feature type="domain" description="Rhodanese" evidence="1">
    <location>
        <begin position="146"/>
        <end position="237"/>
    </location>
</feature>
<dbReference type="GO" id="GO:0004792">
    <property type="term" value="F:thiosulfate-cyanide sulfurtransferase activity"/>
    <property type="evidence" value="ECO:0007669"/>
    <property type="project" value="TreeGrafter"/>
</dbReference>
<dbReference type="HOGENOM" id="CLU_024972_1_0_1"/>
<organism evidence="2 3">
    <name type="scientific">Ophiostoma piceae (strain UAMH 11346)</name>
    <name type="common">Sap stain fungus</name>
    <dbReference type="NCBI Taxonomy" id="1262450"/>
    <lineage>
        <taxon>Eukaryota</taxon>
        <taxon>Fungi</taxon>
        <taxon>Dikarya</taxon>
        <taxon>Ascomycota</taxon>
        <taxon>Pezizomycotina</taxon>
        <taxon>Sordariomycetes</taxon>
        <taxon>Sordariomycetidae</taxon>
        <taxon>Ophiostomatales</taxon>
        <taxon>Ophiostomataceae</taxon>
        <taxon>Ophiostoma</taxon>
    </lineage>
</organism>
<dbReference type="OrthoDB" id="566238at2759"/>
<dbReference type="Pfam" id="PF00581">
    <property type="entry name" value="Rhodanese"/>
    <property type="match status" value="4"/>
</dbReference>
<dbReference type="SMART" id="SM00450">
    <property type="entry name" value="RHOD"/>
    <property type="match status" value="4"/>
</dbReference>
<dbReference type="Gene3D" id="3.40.250.10">
    <property type="entry name" value="Rhodanese-like domain"/>
    <property type="match status" value="4"/>
</dbReference>
<gene>
    <name evidence="2" type="ORF">F503_05063</name>
</gene>
<evidence type="ECO:0000313" key="2">
    <source>
        <dbReference type="EMBL" id="EPE09968.1"/>
    </source>
</evidence>
<evidence type="ECO:0000259" key="1">
    <source>
        <dbReference type="PROSITE" id="PS50206"/>
    </source>
</evidence>
<dbReference type="InterPro" id="IPR036873">
    <property type="entry name" value="Rhodanese-like_dom_sf"/>
</dbReference>
<dbReference type="EMBL" id="KE148146">
    <property type="protein sequence ID" value="EPE09968.1"/>
    <property type="molecule type" value="Genomic_DNA"/>
</dbReference>
<name>S3CTE7_OPHP1</name>
<dbReference type="PROSITE" id="PS50206">
    <property type="entry name" value="RHODANESE_3"/>
    <property type="match status" value="4"/>
</dbReference>
<dbReference type="SUPFAM" id="SSF52821">
    <property type="entry name" value="Rhodanese/Cell cycle control phosphatase"/>
    <property type="match status" value="4"/>
</dbReference>
<sequence>MLTHGQPNMTKTTTPQEVRRHWTNGLEIALLDVREEGPYAEAHPLFALTVPVSEVERKLPALVPRLSVPIVVYDNGEGYVERAARRIAALGYGNVRILEGGLAGYASVGEIYRDVNVPSKAFGELVEAIRATPSLAPRDVKQLIDSNSDVVVLDTRRFEEYNTMSIPRGRSCPGGELLYRIFAAAPSPDTTVVVHCAGRTRSLLGTQSLVNASIPNRVVALRDGTIGWTLDGLQLDTGKTEQVPLPSEDVARRARSYAVSWAEHVGVPVVRADQLLALAAQHDRTLYLLDVRDPSEYAQGHHTQFASAPGGQLVQATDEWIGVRGARAVLYDTDGVRARMAATWLLQLGWEVYVFDYEDTLPESIPRPDAPSRPSVSSSSPYGIAPADLRELENATVIDLARSPAYRKGHVPGAWHASGPELARDLKTVKGEGPIVLTCPDGLVAAANVDDARKAVSRRVLYLEGGTAAWTAVNQPLETEVRWLSKPVDVYKRPYEGTGNDREAMEAYIQWEHELVAQLANDGVAQFHVVRDNRKA</sequence>
<feature type="domain" description="Rhodanese" evidence="1">
    <location>
        <begin position="24"/>
        <end position="110"/>
    </location>
</feature>
<proteinExistence type="predicted"/>
<dbReference type="VEuPathDB" id="FungiDB:F503_05063"/>
<dbReference type="InterPro" id="IPR001763">
    <property type="entry name" value="Rhodanese-like_dom"/>
</dbReference>
<keyword evidence="3" id="KW-1185">Reference proteome</keyword>
<dbReference type="PANTHER" id="PTHR44086:SF10">
    <property type="entry name" value="THIOSULFATE SULFURTRANSFERASE_RHODANESE-LIKE DOMAIN-CONTAINING PROTEIN 3"/>
    <property type="match status" value="1"/>
</dbReference>
<dbReference type="AlphaFoldDB" id="S3CTE7"/>
<feature type="domain" description="Rhodanese" evidence="1">
    <location>
        <begin position="282"/>
        <end position="366"/>
    </location>
</feature>